<feature type="domain" description="IPT/TIG" evidence="3">
    <location>
        <begin position="815"/>
        <end position="895"/>
    </location>
</feature>
<dbReference type="Pfam" id="PF01833">
    <property type="entry name" value="TIG"/>
    <property type="match status" value="19"/>
</dbReference>
<dbReference type="PANTHER" id="PTHR22625:SF70">
    <property type="entry name" value="PLEXIN A, ISOFORM A"/>
    <property type="match status" value="1"/>
</dbReference>
<dbReference type="InterPro" id="IPR031148">
    <property type="entry name" value="Plexin"/>
</dbReference>
<feature type="domain" description="IPT/TIG" evidence="3">
    <location>
        <begin position="1962"/>
        <end position="2052"/>
    </location>
</feature>
<reference evidence="4 5" key="1">
    <citation type="submission" date="2024-09" db="EMBL/GenBank/DDBJ databases">
        <authorList>
            <person name="Sun Q."/>
            <person name="Mori K."/>
        </authorList>
    </citation>
    <scope>NUCLEOTIDE SEQUENCE [LARGE SCALE GENOMIC DNA]</scope>
    <source>
        <strain evidence="4 5">JCM 14321</strain>
    </source>
</reference>
<feature type="domain" description="IPT/TIG" evidence="3">
    <location>
        <begin position="1143"/>
        <end position="1223"/>
    </location>
</feature>
<feature type="domain" description="IPT/TIG" evidence="3">
    <location>
        <begin position="569"/>
        <end position="649"/>
    </location>
</feature>
<keyword evidence="1" id="KW-0472">Membrane</keyword>
<feature type="domain" description="IPT/TIG" evidence="3">
    <location>
        <begin position="651"/>
        <end position="731"/>
    </location>
</feature>
<dbReference type="InterPro" id="IPR047900">
    <property type="entry name" value="Choice_anch_G"/>
</dbReference>
<feature type="domain" description="IPT/TIG" evidence="3">
    <location>
        <begin position="979"/>
        <end position="1059"/>
    </location>
</feature>
<dbReference type="CDD" id="cd00102">
    <property type="entry name" value="IPT"/>
    <property type="match status" value="9"/>
</dbReference>
<organism evidence="4 5">
    <name type="scientific">Agromyces lapidis</name>
    <dbReference type="NCBI Taxonomy" id="279574"/>
    <lineage>
        <taxon>Bacteria</taxon>
        <taxon>Bacillati</taxon>
        <taxon>Actinomycetota</taxon>
        <taxon>Actinomycetes</taxon>
        <taxon>Micrococcales</taxon>
        <taxon>Microbacteriaceae</taxon>
        <taxon>Agromyces</taxon>
    </lineage>
</organism>
<feature type="domain" description="IPT/TIG" evidence="3">
    <location>
        <begin position="1471"/>
        <end position="1551"/>
    </location>
</feature>
<feature type="domain" description="IPT/TIG" evidence="3">
    <location>
        <begin position="1635"/>
        <end position="1715"/>
    </location>
</feature>
<dbReference type="SMART" id="SM00429">
    <property type="entry name" value="IPT"/>
    <property type="match status" value="19"/>
</dbReference>
<feature type="domain" description="IPT/TIG" evidence="3">
    <location>
        <begin position="1389"/>
        <end position="1469"/>
    </location>
</feature>
<feature type="domain" description="IPT/TIG" evidence="3">
    <location>
        <begin position="1553"/>
        <end position="1633"/>
    </location>
</feature>
<evidence type="ECO:0000256" key="1">
    <source>
        <dbReference type="SAM" id="Phobius"/>
    </source>
</evidence>
<gene>
    <name evidence="4" type="ORF">ACFFQV_12130</name>
</gene>
<feature type="signal peptide" evidence="2">
    <location>
        <begin position="1"/>
        <end position="23"/>
    </location>
</feature>
<dbReference type="NCBIfam" id="TIGR03437">
    <property type="entry name" value="Soli_cterm"/>
    <property type="match status" value="2"/>
</dbReference>
<dbReference type="InterPro" id="IPR014756">
    <property type="entry name" value="Ig_E-set"/>
</dbReference>
<proteinExistence type="predicted"/>
<feature type="domain" description="IPT/TIG" evidence="3">
    <location>
        <begin position="1061"/>
        <end position="1141"/>
    </location>
</feature>
<protein>
    <submittedName>
        <fullName evidence="4">IPT/TIG domain-containing protein</fullName>
    </submittedName>
</protein>
<dbReference type="SUPFAM" id="SSF81296">
    <property type="entry name" value="E set domains"/>
    <property type="match status" value="19"/>
</dbReference>
<dbReference type="Proteomes" id="UP001589667">
    <property type="component" value="Unassembled WGS sequence"/>
</dbReference>
<keyword evidence="1" id="KW-1133">Transmembrane helix</keyword>
<accession>A0ABV5SRR7</accession>
<sequence>MRWLAAVGVIALTAGGGAVSAQAAPGDESYAEGQFLSGSLLDLIDLSSIIGIDGETASSDGVTPETNSTNLDLTALGLLNIDIGGGLQIPLDFADAGVVGQYASAQIDGSSIGASGLISDSGAIGTGVTPAPGVAPGPMSVDLADLLGAEFAGTVSDLDLTLGAISANATATSGGTPAGDYEIASATVVVDSPIVEGITGTVNGAVAELDTAVDGLAGPDGALVDGVLSAVSSVLAVGGLGDASATVTVDLQAAADAVLAQPLDSGGGVVIDLAQGTVTLDLEQLVGGLNSLDPSTELLSSAVLTEVTTQVADLVDGLTEDLGVAITDALNSAVVSVDVDVNAVGLVPLVNVTVTGTLQQIVAGTATVGITALGLLPITGLTSAVVLGVLGPIVDAVINPTTGALGTLLTTLTNDVLNPVIDSLNPALLLLNTIVSLLANVQEPEPAVQGAVFEETALRLSVLPTAIVPGLLELNLARALVGPNLVAPVLTTLTPDAGPTAGGTLVTIDGTALGGATAVTVDGVSVPFTQVSDTEITFETPAHAAGTVDVVVTTAVGSSGALPFTYVPAPVLTELDPDEGPTAGGTSVTVTGTDLGDATDVTVDGVSVSFTQVSDTEITFVTPAHAAGPVDVVVTTPGGASGALPFTYVPAPVLASLSPDEGPVAGGTLVTILGSDLAGATVVTVDGVSVPFTQVSDTEITFESPAHVAGVVDVVVTTPGGASNALPFTFFDVPVLTSLAPDEGPAAGGTAVTVTGTALGGATSLTVDGVSVPFTQVSDTEISFTTEPHAAGPVDVVVTTPGGASGPLVFTYLPGPVLESLDPDAGPVAGGTPVTITGTDLAGATEVTVDGVSVPFTQVSDTEITFESPAHAAGVVDVVVTTGGGVSNALPFTYRDAPTITLLDPDEGPTAGGTIVTITGTDLAGATEVTVDGVSVPFTQVSDTEVAFTTPSHAAGTVDVTVSTPGGASGALPFTYVPAPVLTGLDPDAGPVAGGTPVTITGTDLAGATEVIVDGVSVPFTQVSDTEISFETPAHTAGEVLVGVVTSGGPSNTLPFSYVPMPVLTALDPDEGPTAGGTLVTITGTALGGATEVTIDGVSVPFTQVSDTEITFETPAHAAGAVDVIVSTPGGDSGALPFTYVPAPVLTALSPDAGPVAGGTPVTITGTDLAGATAVTVDGVSVVFTQVSDTEITFTTEPHAAGEVDVVVTTPGGASNTLPFTYFDVPVLTELDPDEGPVAGGTLVSVTGTDLGGATSLTVDGVSVPFTQVSDTEITFVTPAHAAGPVDVVVSTPGGASGALPFTYVPAPVLASLSPDEGPVAGGTLVTILGSDLAGATVVTVDGVSVPFTQVSETEITFESPAHVAGAVDVVVTTPGGASNALPFTFFDVPVLTSLAPDEGPAAGGTAVTVTGTALGGATSLTVDGVSVPFTQVSDTEISFTTEPHAAGPVDVVVTTPGGASGPLVFTYLPGPVLESLDPDAGPVAGGTPVTITGTDLAGATEVTVDGVSVPFTQVSDTEITFESPAHAAGAVDVVVTTGGGVSNALPFTYRDAPTITLLDPDEGPTAGGTIVTITGTDLAGATEVTVDGVSVPFTQVSDTEVAFTTPSHAAGTVDVTVSTPGGASGALPFTYVPAPVLTGLDPDAGPVAGGTPVTITGTDLAGATEVIVDGVSVPFTQVSDTEISFETPAHAAGQVLVGVVTSGGPSNTLPFSYVPMPVLTALDPGEGPTAGGTLVTITGTALGGATEVTIDGVSVPFTQVSDTEITFETPAHAAGAVDVIVSTPGGDSGALPFTYVPAPVLTALSPDAGPVAGGTPVTITGTDLAGATAVTVDGVSVVFTQVSDTEITFTTEPHAAGTVDVVVVTAGGESGPLPFTYLPAPELSALAPSEGPTAGGTSVTVTGTDLGDATEVTVDGVSVPFTQVSDTEITFVTPPHAAGPVDVVVTTAGGESNALPFTYLAAAIDEIDPPSGPAAGGTEVTISGRCFTGATEVLFGENPATSFEVVDDGTIVAVSPAGSGVVDVTVIGSEACGEATLADAFGYEPGPSTKPGGAIATTGAEPLAPLLLSGAALLLGIGCVLFTRRRSGRA</sequence>
<feature type="transmembrane region" description="Helical" evidence="1">
    <location>
        <begin position="2064"/>
        <end position="2084"/>
    </location>
</feature>
<comment type="caution">
    <text evidence="4">The sequence shown here is derived from an EMBL/GenBank/DDBJ whole genome shotgun (WGS) entry which is preliminary data.</text>
</comment>
<evidence type="ECO:0000259" key="3">
    <source>
        <dbReference type="SMART" id="SM00429"/>
    </source>
</evidence>
<keyword evidence="2" id="KW-0732">Signal</keyword>
<feature type="domain" description="IPT/TIG" evidence="3">
    <location>
        <begin position="1717"/>
        <end position="1797"/>
    </location>
</feature>
<dbReference type="InterPro" id="IPR017803">
    <property type="entry name" value="CHP03437_C"/>
</dbReference>
<dbReference type="EMBL" id="JBHMBL010000002">
    <property type="protein sequence ID" value="MFB9643038.1"/>
    <property type="molecule type" value="Genomic_DNA"/>
</dbReference>
<feature type="domain" description="IPT/TIG" evidence="3">
    <location>
        <begin position="733"/>
        <end position="813"/>
    </location>
</feature>
<evidence type="ECO:0000256" key="2">
    <source>
        <dbReference type="SAM" id="SignalP"/>
    </source>
</evidence>
<dbReference type="PANTHER" id="PTHR22625">
    <property type="entry name" value="PLEXIN"/>
    <property type="match status" value="1"/>
</dbReference>
<feature type="domain" description="IPT/TIG" evidence="3">
    <location>
        <begin position="1881"/>
        <end position="1961"/>
    </location>
</feature>
<feature type="domain" description="IPT/TIG" evidence="3">
    <location>
        <begin position="1225"/>
        <end position="1305"/>
    </location>
</feature>
<dbReference type="InterPro" id="IPR002909">
    <property type="entry name" value="IPT_dom"/>
</dbReference>
<feature type="domain" description="IPT/TIG" evidence="3">
    <location>
        <begin position="487"/>
        <end position="567"/>
    </location>
</feature>
<keyword evidence="1" id="KW-0812">Transmembrane</keyword>
<dbReference type="RefSeq" id="WP_376863635.1">
    <property type="nucleotide sequence ID" value="NZ_JBHMBL010000002.1"/>
</dbReference>
<dbReference type="NCBIfam" id="NF033766">
    <property type="entry name" value="choice_anch_G"/>
    <property type="match status" value="1"/>
</dbReference>
<evidence type="ECO:0000313" key="5">
    <source>
        <dbReference type="Proteomes" id="UP001589667"/>
    </source>
</evidence>
<feature type="domain" description="IPT/TIG" evidence="3">
    <location>
        <begin position="1799"/>
        <end position="1879"/>
    </location>
</feature>
<feature type="chain" id="PRO_5047380471" evidence="2">
    <location>
        <begin position="24"/>
        <end position="2091"/>
    </location>
</feature>
<name>A0ABV5SRR7_9MICO</name>
<evidence type="ECO:0000313" key="4">
    <source>
        <dbReference type="EMBL" id="MFB9643038.1"/>
    </source>
</evidence>
<feature type="domain" description="IPT/TIG" evidence="3">
    <location>
        <begin position="897"/>
        <end position="977"/>
    </location>
</feature>
<dbReference type="Gene3D" id="2.60.40.10">
    <property type="entry name" value="Immunoglobulins"/>
    <property type="match status" value="19"/>
</dbReference>
<feature type="domain" description="IPT/TIG" evidence="3">
    <location>
        <begin position="1307"/>
        <end position="1387"/>
    </location>
</feature>
<keyword evidence="5" id="KW-1185">Reference proteome</keyword>
<dbReference type="InterPro" id="IPR013783">
    <property type="entry name" value="Ig-like_fold"/>
</dbReference>